<dbReference type="GO" id="GO:0030170">
    <property type="term" value="F:pyridoxal phosphate binding"/>
    <property type="evidence" value="ECO:0007669"/>
    <property type="project" value="InterPro"/>
</dbReference>
<dbReference type="GO" id="GO:0030151">
    <property type="term" value="F:molybdenum ion binding"/>
    <property type="evidence" value="ECO:0007669"/>
    <property type="project" value="InterPro"/>
</dbReference>
<evidence type="ECO:0000259" key="1">
    <source>
        <dbReference type="PROSITE" id="PS51340"/>
    </source>
</evidence>
<gene>
    <name evidence="2" type="ORF">LZ495_07620</name>
</gene>
<dbReference type="Pfam" id="PF03473">
    <property type="entry name" value="MOSC"/>
    <property type="match status" value="1"/>
</dbReference>
<proteinExistence type="predicted"/>
<comment type="caution">
    <text evidence="2">The sequence shown here is derived from an EMBL/GenBank/DDBJ whole genome shotgun (WGS) entry which is preliminary data.</text>
</comment>
<keyword evidence="3" id="KW-1185">Reference proteome</keyword>
<dbReference type="AlphaFoldDB" id="A0AA41U2G5"/>
<feature type="domain" description="MOSC" evidence="1">
    <location>
        <begin position="29"/>
        <end position="178"/>
    </location>
</feature>
<dbReference type="InterPro" id="IPR011037">
    <property type="entry name" value="Pyrv_Knase-like_insert_dom_sf"/>
</dbReference>
<dbReference type="SUPFAM" id="SSF50800">
    <property type="entry name" value="PK beta-barrel domain-like"/>
    <property type="match status" value="1"/>
</dbReference>
<dbReference type="RefSeq" id="WP_235051233.1">
    <property type="nucleotide sequence ID" value="NZ_JAKFHA010000003.1"/>
</dbReference>
<dbReference type="PROSITE" id="PS51340">
    <property type="entry name" value="MOSC"/>
    <property type="match status" value="1"/>
</dbReference>
<protein>
    <submittedName>
        <fullName evidence="2">MOSC domain-containing protein</fullName>
    </submittedName>
</protein>
<reference evidence="2" key="1">
    <citation type="submission" date="2022-01" db="EMBL/GenBank/DDBJ databases">
        <title>Genome-Based Taxonomic Classification of the Phylum Actinobacteria.</title>
        <authorList>
            <person name="Gao Y."/>
        </authorList>
    </citation>
    <scope>NUCLEOTIDE SEQUENCE</scope>
    <source>
        <strain evidence="2">KLBMP 8922</strain>
    </source>
</reference>
<sequence>MTAPAAGSPAQTAVVLAVSSNAEYSFSKPNRPSIRLLTGRGVEGDVHAGVTVKHRSRVARDPSQPNLRQVHLMHDELHTELRAEGFSVAAGQLGENITTTGLDVLGLPTGTRLHIGAEAVVEVTGLRNPCAQIDGFEDGLLSRLVGRDEDGNIVRRGGIMGVVLADGDVLPGDPIRVELPAGPHSPLQPV</sequence>
<dbReference type="GO" id="GO:0003824">
    <property type="term" value="F:catalytic activity"/>
    <property type="evidence" value="ECO:0007669"/>
    <property type="project" value="InterPro"/>
</dbReference>
<accession>A0AA41U2G5</accession>
<dbReference type="InterPro" id="IPR052716">
    <property type="entry name" value="MOSC_domain"/>
</dbReference>
<dbReference type="EMBL" id="JAKFHA010000003">
    <property type="protein sequence ID" value="MCF2527084.1"/>
    <property type="molecule type" value="Genomic_DNA"/>
</dbReference>
<name>A0AA41U2G5_9ACTN</name>
<dbReference type="Proteomes" id="UP001165378">
    <property type="component" value="Unassembled WGS sequence"/>
</dbReference>
<dbReference type="PANTHER" id="PTHR36930:SF1">
    <property type="entry name" value="MOSC DOMAIN-CONTAINING PROTEIN"/>
    <property type="match status" value="1"/>
</dbReference>
<dbReference type="PANTHER" id="PTHR36930">
    <property type="entry name" value="METAL-SULFUR CLUSTER BIOSYNTHESIS PROTEINS YUAD-RELATED"/>
    <property type="match status" value="1"/>
</dbReference>
<dbReference type="InterPro" id="IPR005302">
    <property type="entry name" value="MoCF_Sase_C"/>
</dbReference>
<evidence type="ECO:0000313" key="2">
    <source>
        <dbReference type="EMBL" id="MCF2527084.1"/>
    </source>
</evidence>
<organism evidence="2 3">
    <name type="scientific">Yinghuangia soli</name>
    <dbReference type="NCBI Taxonomy" id="2908204"/>
    <lineage>
        <taxon>Bacteria</taxon>
        <taxon>Bacillati</taxon>
        <taxon>Actinomycetota</taxon>
        <taxon>Actinomycetes</taxon>
        <taxon>Kitasatosporales</taxon>
        <taxon>Streptomycetaceae</taxon>
        <taxon>Yinghuangia</taxon>
    </lineage>
</organism>
<evidence type="ECO:0000313" key="3">
    <source>
        <dbReference type="Proteomes" id="UP001165378"/>
    </source>
</evidence>
<dbReference type="Gene3D" id="2.40.33.20">
    <property type="entry name" value="PK beta-barrel domain-like"/>
    <property type="match status" value="1"/>
</dbReference>